<reference evidence="1" key="1">
    <citation type="submission" date="2022-07" db="EMBL/GenBank/DDBJ databases">
        <title>Phylogenomic reconstructions and comparative analyses of Kickxellomycotina fungi.</title>
        <authorList>
            <person name="Reynolds N.K."/>
            <person name="Stajich J.E."/>
            <person name="Barry K."/>
            <person name="Grigoriev I.V."/>
            <person name="Crous P."/>
            <person name="Smith M.E."/>
        </authorList>
    </citation>
    <scope>NUCLEOTIDE SEQUENCE</scope>
    <source>
        <strain evidence="1">CBS 109366</strain>
    </source>
</reference>
<accession>A0ACC1JJ73</accession>
<dbReference type="Proteomes" id="UP001140234">
    <property type="component" value="Unassembled WGS sequence"/>
</dbReference>
<evidence type="ECO:0000313" key="1">
    <source>
        <dbReference type="EMBL" id="KAJ2758577.1"/>
    </source>
</evidence>
<feature type="non-terminal residue" evidence="1">
    <location>
        <position position="73"/>
    </location>
</feature>
<dbReference type="EMBL" id="JANBUJ010004063">
    <property type="protein sequence ID" value="KAJ2758577.1"/>
    <property type="molecule type" value="Genomic_DNA"/>
</dbReference>
<proteinExistence type="predicted"/>
<comment type="caution">
    <text evidence="1">The sequence shown here is derived from an EMBL/GenBank/DDBJ whole genome shotgun (WGS) entry which is preliminary data.</text>
</comment>
<protein>
    <submittedName>
        <fullName evidence="1">Uncharacterized protein</fullName>
    </submittedName>
</protein>
<keyword evidence="2" id="KW-1185">Reference proteome</keyword>
<name>A0ACC1JJ73_9FUNG</name>
<organism evidence="1 2">
    <name type="scientific">Coemansia nantahalensis</name>
    <dbReference type="NCBI Taxonomy" id="2789366"/>
    <lineage>
        <taxon>Eukaryota</taxon>
        <taxon>Fungi</taxon>
        <taxon>Fungi incertae sedis</taxon>
        <taxon>Zoopagomycota</taxon>
        <taxon>Kickxellomycotina</taxon>
        <taxon>Kickxellomycetes</taxon>
        <taxon>Kickxellales</taxon>
        <taxon>Kickxellaceae</taxon>
        <taxon>Coemansia</taxon>
    </lineage>
</organism>
<evidence type="ECO:0000313" key="2">
    <source>
        <dbReference type="Proteomes" id="UP001140234"/>
    </source>
</evidence>
<sequence length="73" mass="8308">MGFGDLPPDVLLRVLSIMRQGYEISYQYKLQLRAAAVCRQWRRVALSFAYGSVFIASTQDDLVYENDKFVGVA</sequence>
<gene>
    <name evidence="1" type="ORF">IWQ57_006790</name>
</gene>